<organism evidence="2 3">
    <name type="scientific">Reticulomyxa filosa</name>
    <dbReference type="NCBI Taxonomy" id="46433"/>
    <lineage>
        <taxon>Eukaryota</taxon>
        <taxon>Sar</taxon>
        <taxon>Rhizaria</taxon>
        <taxon>Retaria</taxon>
        <taxon>Foraminifera</taxon>
        <taxon>Monothalamids</taxon>
        <taxon>Reticulomyxidae</taxon>
        <taxon>Reticulomyxa</taxon>
    </lineage>
</organism>
<evidence type="ECO:0000313" key="3">
    <source>
        <dbReference type="Proteomes" id="UP000023152"/>
    </source>
</evidence>
<proteinExistence type="predicted"/>
<sequence length="317" mass="37557">MHILHTLFQYFSKRKFFFFCLVKVHPTCQKKNLRKIVSGKAVIQYGSKQFEMIFIFSFMFSFSFFVRIKRKDVCCEPDESSRKHPINWNRTSLFWLILSYSCFFFTTLGGGRTTFTLFNKKSALTTITQRQKHSQILVKNFDKKNVIILTISFQNAYLIFGAPCIKKAMSQRQYLPKLNCKHTIFNYCTQQMQECQDICPKFVLCKYLFFILKIIEDLDYEWDHRSYSLFSFGKCGKRLGHLTHDGKKDTKACIKLKLADSGTDLLNIGLLFLKFFEDLSEICKDIAFEKSLFNNFFFLLKEFIFCVNRLQETKCLR</sequence>
<comment type="caution">
    <text evidence="2">The sequence shown here is derived from an EMBL/GenBank/DDBJ whole genome shotgun (WGS) entry which is preliminary data.</text>
</comment>
<keyword evidence="3" id="KW-1185">Reference proteome</keyword>
<keyword evidence="1" id="KW-0472">Membrane</keyword>
<feature type="transmembrane region" description="Helical" evidence="1">
    <location>
        <begin position="88"/>
        <end position="108"/>
    </location>
</feature>
<dbReference type="AlphaFoldDB" id="X6P1M5"/>
<feature type="transmembrane region" description="Helical" evidence="1">
    <location>
        <begin position="50"/>
        <end position="68"/>
    </location>
</feature>
<protein>
    <submittedName>
        <fullName evidence="2">Uncharacterized protein</fullName>
    </submittedName>
</protein>
<evidence type="ECO:0000313" key="2">
    <source>
        <dbReference type="EMBL" id="ETO32043.1"/>
    </source>
</evidence>
<name>X6P1M5_RETFI</name>
<feature type="transmembrane region" description="Helical" evidence="1">
    <location>
        <begin position="146"/>
        <end position="165"/>
    </location>
</feature>
<gene>
    <name evidence="2" type="ORF">RFI_05075</name>
</gene>
<dbReference type="Proteomes" id="UP000023152">
    <property type="component" value="Unassembled WGS sequence"/>
</dbReference>
<reference evidence="2 3" key="1">
    <citation type="journal article" date="2013" name="Curr. Biol.">
        <title>The Genome of the Foraminiferan Reticulomyxa filosa.</title>
        <authorList>
            <person name="Glockner G."/>
            <person name="Hulsmann N."/>
            <person name="Schleicher M."/>
            <person name="Noegel A.A."/>
            <person name="Eichinger L."/>
            <person name="Gallinger C."/>
            <person name="Pawlowski J."/>
            <person name="Sierra R."/>
            <person name="Euteneuer U."/>
            <person name="Pillet L."/>
            <person name="Moustafa A."/>
            <person name="Platzer M."/>
            <person name="Groth M."/>
            <person name="Szafranski K."/>
            <person name="Schliwa M."/>
        </authorList>
    </citation>
    <scope>NUCLEOTIDE SEQUENCE [LARGE SCALE GENOMIC DNA]</scope>
</reference>
<dbReference type="EMBL" id="ASPP01004523">
    <property type="protein sequence ID" value="ETO32043.1"/>
    <property type="molecule type" value="Genomic_DNA"/>
</dbReference>
<keyword evidence="1" id="KW-0812">Transmembrane</keyword>
<evidence type="ECO:0000256" key="1">
    <source>
        <dbReference type="SAM" id="Phobius"/>
    </source>
</evidence>
<accession>X6P1M5</accession>
<keyword evidence="1" id="KW-1133">Transmembrane helix</keyword>